<proteinExistence type="predicted"/>
<keyword evidence="2" id="KW-0472">Membrane</keyword>
<sequence>MSTPMAGWYPDPTDPGRVRWWDGAAWTAQVRQMHQPSSQALSLLPPPAQGSGQSASAGGKKKLPVWAWIVIGVAALLIGVLLSPIFTVLWLVVLITGIVALVKNTPTWLRFGNRRAATIVTAVSAVCFLLTGSIANAVIGNSSRASLSAPITSSAPEPTDSMAAASAEPSRTPSPEADDAGDDVPVAFVGDASTVGDASRTQGLTALQVLESLPVKGRAAKTGYDRAQFGQRWLDVDHNGCDTRNDILARDLSGIERAGACRVLSGVLADPYTGQSISFVRGQGTSEFVQIDHVVALSDAWQKGAQQLSADQRATFANDPMNLLAVDGSANAQKNDGDAATWLPKNKDFRCAYVARQIAVKATYGLWVTQAEHDAIARVLSACPDEPVLTSAFAKVAPEPVPVETVPAPTPAHATSAPAPVMQAPSKDVYYANCTAVRAAGAAPLHAGDPGYARKLDRDGDGIACE</sequence>
<feature type="domain" description="Excalibur calcium-binding" evidence="3">
    <location>
        <begin position="430"/>
        <end position="466"/>
    </location>
</feature>
<dbReference type="Pfam" id="PF10708">
    <property type="entry name" value="DUF2510"/>
    <property type="match status" value="1"/>
</dbReference>
<dbReference type="Pfam" id="PF07510">
    <property type="entry name" value="GmrSD_C"/>
    <property type="match status" value="1"/>
</dbReference>
<keyword evidence="2" id="KW-1133">Transmembrane helix</keyword>
<evidence type="ECO:0000313" key="4">
    <source>
        <dbReference type="EMBL" id="GAA3927796.1"/>
    </source>
</evidence>
<dbReference type="RefSeq" id="WP_344817766.1">
    <property type="nucleotide sequence ID" value="NZ_BAABCP010000001.1"/>
</dbReference>
<dbReference type="EMBL" id="BAABCP010000001">
    <property type="protein sequence ID" value="GAA3927796.1"/>
    <property type="molecule type" value="Genomic_DNA"/>
</dbReference>
<gene>
    <name evidence="4" type="ORF">GCM10022383_03470</name>
</gene>
<keyword evidence="2" id="KW-0812">Transmembrane</keyword>
<dbReference type="SMART" id="SM00894">
    <property type="entry name" value="Excalibur"/>
    <property type="match status" value="1"/>
</dbReference>
<evidence type="ECO:0000313" key="5">
    <source>
        <dbReference type="Proteomes" id="UP001501591"/>
    </source>
</evidence>
<dbReference type="Proteomes" id="UP001501591">
    <property type="component" value="Unassembled WGS sequence"/>
</dbReference>
<organism evidence="4 5">
    <name type="scientific">Microbacterium soli</name>
    <dbReference type="NCBI Taxonomy" id="446075"/>
    <lineage>
        <taxon>Bacteria</taxon>
        <taxon>Bacillati</taxon>
        <taxon>Actinomycetota</taxon>
        <taxon>Actinomycetes</taxon>
        <taxon>Micrococcales</taxon>
        <taxon>Microbacteriaceae</taxon>
        <taxon>Microbacterium</taxon>
    </lineage>
</organism>
<keyword evidence="5" id="KW-1185">Reference proteome</keyword>
<dbReference type="PANTHER" id="PTHR24094:SF15">
    <property type="entry name" value="AMP-DEPENDENT SYNTHETASE_LIGASE DOMAIN-CONTAINING PROTEIN-RELATED"/>
    <property type="match status" value="1"/>
</dbReference>
<feature type="transmembrane region" description="Helical" evidence="2">
    <location>
        <begin position="63"/>
        <end position="82"/>
    </location>
</feature>
<dbReference type="InterPro" id="IPR011089">
    <property type="entry name" value="GmrSD_C"/>
</dbReference>
<dbReference type="Pfam" id="PF05901">
    <property type="entry name" value="Excalibur"/>
    <property type="match status" value="1"/>
</dbReference>
<evidence type="ECO:0000256" key="1">
    <source>
        <dbReference type="SAM" id="MobiDB-lite"/>
    </source>
</evidence>
<name>A0ABP7MPX1_9MICO</name>
<protein>
    <recommendedName>
        <fullName evidence="3">Excalibur calcium-binding domain-containing protein</fullName>
    </recommendedName>
</protein>
<feature type="region of interest" description="Disordered" evidence="1">
    <location>
        <begin position="149"/>
        <end position="183"/>
    </location>
</feature>
<evidence type="ECO:0000259" key="3">
    <source>
        <dbReference type="SMART" id="SM00894"/>
    </source>
</evidence>
<dbReference type="PANTHER" id="PTHR24094">
    <property type="entry name" value="SECRETED PROTEIN"/>
    <property type="match status" value="1"/>
</dbReference>
<evidence type="ECO:0000256" key="2">
    <source>
        <dbReference type="SAM" id="Phobius"/>
    </source>
</evidence>
<feature type="transmembrane region" description="Helical" evidence="2">
    <location>
        <begin position="116"/>
        <end position="139"/>
    </location>
</feature>
<dbReference type="InterPro" id="IPR018929">
    <property type="entry name" value="DUF2510"/>
</dbReference>
<reference evidence="5" key="1">
    <citation type="journal article" date="2019" name="Int. J. Syst. Evol. Microbiol.">
        <title>The Global Catalogue of Microorganisms (GCM) 10K type strain sequencing project: providing services to taxonomists for standard genome sequencing and annotation.</title>
        <authorList>
            <consortium name="The Broad Institute Genomics Platform"/>
            <consortium name="The Broad Institute Genome Sequencing Center for Infectious Disease"/>
            <person name="Wu L."/>
            <person name="Ma J."/>
        </authorList>
    </citation>
    <scope>NUCLEOTIDE SEQUENCE [LARGE SCALE GENOMIC DNA]</scope>
    <source>
        <strain evidence="5">JCM 17024</strain>
    </source>
</reference>
<accession>A0ABP7MPX1</accession>
<comment type="caution">
    <text evidence="4">The sequence shown here is derived from an EMBL/GenBank/DDBJ whole genome shotgun (WGS) entry which is preliminary data.</text>
</comment>
<dbReference type="InterPro" id="IPR008613">
    <property type="entry name" value="Excalibur_Ca-bd_domain"/>
</dbReference>